<reference evidence="1 2" key="1">
    <citation type="submission" date="2024-04" db="EMBL/GenBank/DDBJ databases">
        <title>Phyllosticta paracitricarpa is synonymous to the EU quarantine fungus P. citricarpa based on phylogenomic analyses.</title>
        <authorList>
            <consortium name="Lawrence Berkeley National Laboratory"/>
            <person name="Van Ingen-Buijs V.A."/>
            <person name="Van Westerhoven A.C."/>
            <person name="Haridas S."/>
            <person name="Skiadas P."/>
            <person name="Martin F."/>
            <person name="Groenewald J.Z."/>
            <person name="Crous P.W."/>
            <person name="Seidl M.F."/>
        </authorList>
    </citation>
    <scope>NUCLEOTIDE SEQUENCE [LARGE SCALE GENOMIC DNA]</scope>
    <source>
        <strain evidence="1 2">CBS 123374</strain>
    </source>
</reference>
<accession>A0ABR1YU91</accession>
<comment type="caution">
    <text evidence="1">The sequence shown here is derived from an EMBL/GenBank/DDBJ whole genome shotgun (WGS) entry which is preliminary data.</text>
</comment>
<protein>
    <submittedName>
        <fullName evidence="1">Uncharacterized protein</fullName>
    </submittedName>
</protein>
<dbReference type="Proteomes" id="UP001492380">
    <property type="component" value="Unassembled WGS sequence"/>
</dbReference>
<keyword evidence="2" id="KW-1185">Reference proteome</keyword>
<organism evidence="1 2">
    <name type="scientific">Phyllosticta capitalensis</name>
    <dbReference type="NCBI Taxonomy" id="121624"/>
    <lineage>
        <taxon>Eukaryota</taxon>
        <taxon>Fungi</taxon>
        <taxon>Dikarya</taxon>
        <taxon>Ascomycota</taxon>
        <taxon>Pezizomycotina</taxon>
        <taxon>Dothideomycetes</taxon>
        <taxon>Dothideomycetes incertae sedis</taxon>
        <taxon>Botryosphaeriales</taxon>
        <taxon>Phyllostictaceae</taxon>
        <taxon>Phyllosticta</taxon>
    </lineage>
</organism>
<proteinExistence type="predicted"/>
<dbReference type="EMBL" id="JBBWRZ010000004">
    <property type="protein sequence ID" value="KAK8238541.1"/>
    <property type="molecule type" value="Genomic_DNA"/>
</dbReference>
<evidence type="ECO:0000313" key="2">
    <source>
        <dbReference type="Proteomes" id="UP001492380"/>
    </source>
</evidence>
<evidence type="ECO:0000313" key="1">
    <source>
        <dbReference type="EMBL" id="KAK8238541.1"/>
    </source>
</evidence>
<gene>
    <name evidence="1" type="ORF">HDK90DRAFT_228769</name>
</gene>
<sequence>MMYSRIILVAAKLREARLGRQGGLGTEREEQTKRRRETSGAYVCGRQVACRQPRAGIALPVHVPNPYLTIGTCLPCRPVDNLTSTPHDSSPPWPFRLKCASARGSLPSCRNDTSRPFVLLILSSPLAHHLCAASDLSIPPPAPRLPSILLAPSESSHGQHQKPISTRPFLWVPPSLSPTPLSRPTFHPLSDLLPPQSHPPNHLCPIPKDLQTSKTSKRAKRVLAISTRPSDTAAAAVDASG</sequence>
<name>A0ABR1YU91_9PEZI</name>